<dbReference type="EC" id="3.6.1.27" evidence="3 14"/>
<keyword evidence="8 14" id="KW-1133">Transmembrane helix</keyword>
<sequence length="329" mass="35851">MNKALLFILALLLSASLYGETEAEVQAPEMMPKSEISYIDALILGLVEGITEYLPISSTGHLLITNDLLGLNTQTVLTDNLGQPILRDDSEPLTLENVANAYAIIIQFGAIMAVVLLYWSRLIDMLRGVLGQSRTGLLLTRNLFTAFLPAAFIGLLLDDWIEQKLFHTIPIVIALIAGAILMLAVEARRSRRPKAMEDASPDLHELTLKQSLTVGFLQCIAMWPGTSRSMMTIVGGYVIGLTPKRAAEFSFLLGLITLTAASAYKALTMGPVMLKALSPGPALFGIIVAWASAMLAVKWLVAYLSKHGLALFAWYRIVLAVAVLIYLYT</sequence>
<feature type="transmembrane region" description="Helical" evidence="14">
    <location>
        <begin position="308"/>
        <end position="328"/>
    </location>
</feature>
<feature type="transmembrane region" description="Helical" evidence="14">
    <location>
        <begin position="99"/>
        <end position="119"/>
    </location>
</feature>
<evidence type="ECO:0000256" key="3">
    <source>
        <dbReference type="ARBA" id="ARBA00012374"/>
    </source>
</evidence>
<evidence type="ECO:0000256" key="13">
    <source>
        <dbReference type="ARBA" id="ARBA00047594"/>
    </source>
</evidence>
<dbReference type="PANTHER" id="PTHR30622">
    <property type="entry name" value="UNDECAPRENYL-DIPHOSPHATASE"/>
    <property type="match status" value="1"/>
</dbReference>
<dbReference type="GO" id="GO:0005886">
    <property type="term" value="C:plasma membrane"/>
    <property type="evidence" value="ECO:0007669"/>
    <property type="project" value="UniProtKB-SubCell"/>
</dbReference>
<feature type="transmembrane region" description="Helical" evidence="14">
    <location>
        <begin position="282"/>
        <end position="301"/>
    </location>
</feature>
<keyword evidence="7 14" id="KW-0378">Hydrolase</keyword>
<dbReference type="PANTHER" id="PTHR30622:SF3">
    <property type="entry name" value="UNDECAPRENYL-DIPHOSPHATASE"/>
    <property type="match status" value="1"/>
</dbReference>
<evidence type="ECO:0000256" key="12">
    <source>
        <dbReference type="ARBA" id="ARBA00032932"/>
    </source>
</evidence>
<feature type="transmembrane region" description="Helical" evidence="14">
    <location>
        <begin position="139"/>
        <end position="157"/>
    </location>
</feature>
<dbReference type="AlphaFoldDB" id="A0A8J3DDD9"/>
<evidence type="ECO:0000256" key="14">
    <source>
        <dbReference type="HAMAP-Rule" id="MF_01006"/>
    </source>
</evidence>
<keyword evidence="9 14" id="KW-0472">Membrane</keyword>
<comment type="catalytic activity">
    <reaction evidence="13 14">
        <text>di-trans,octa-cis-undecaprenyl diphosphate + H2O = di-trans,octa-cis-undecaprenyl phosphate + phosphate + H(+)</text>
        <dbReference type="Rhea" id="RHEA:28094"/>
        <dbReference type="ChEBI" id="CHEBI:15377"/>
        <dbReference type="ChEBI" id="CHEBI:15378"/>
        <dbReference type="ChEBI" id="CHEBI:43474"/>
        <dbReference type="ChEBI" id="CHEBI:58405"/>
        <dbReference type="ChEBI" id="CHEBI:60392"/>
        <dbReference type="EC" id="3.6.1.27"/>
    </reaction>
</comment>
<keyword evidence="5 14" id="KW-1003">Cell membrane</keyword>
<comment type="miscellaneous">
    <text evidence="14">Bacitracin is thought to be involved in the inhibition of peptidoglycan synthesis by sequestering undecaprenyl diphosphate, thereby reducing the pool of lipid carrier available.</text>
</comment>
<dbReference type="InterPro" id="IPR003824">
    <property type="entry name" value="UppP"/>
</dbReference>
<accession>A0A8J3DDD9</accession>
<organism evidence="16 17">
    <name type="scientific">Cerasicoccus arenae</name>
    <dbReference type="NCBI Taxonomy" id="424488"/>
    <lineage>
        <taxon>Bacteria</taxon>
        <taxon>Pseudomonadati</taxon>
        <taxon>Verrucomicrobiota</taxon>
        <taxon>Opitutia</taxon>
        <taxon>Puniceicoccales</taxon>
        <taxon>Cerasicoccaceae</taxon>
        <taxon>Cerasicoccus</taxon>
    </lineage>
</organism>
<reference evidence="16" key="2">
    <citation type="submission" date="2020-09" db="EMBL/GenBank/DDBJ databases">
        <authorList>
            <person name="Sun Q."/>
            <person name="Kim S."/>
        </authorList>
    </citation>
    <scope>NUCLEOTIDE SEQUENCE</scope>
    <source>
        <strain evidence="16">KCTC 12870</strain>
    </source>
</reference>
<keyword evidence="14" id="KW-0573">Peptidoglycan synthesis</keyword>
<keyword evidence="6 14" id="KW-0812">Transmembrane</keyword>
<comment type="function">
    <text evidence="14">Catalyzes the dephosphorylation of undecaprenyl diphosphate (UPP). Confers resistance to bacitracin.</text>
</comment>
<reference evidence="16" key="1">
    <citation type="journal article" date="2014" name="Int. J. Syst. Evol. Microbiol.">
        <title>Complete genome sequence of Corynebacterium casei LMG S-19264T (=DSM 44701T), isolated from a smear-ripened cheese.</title>
        <authorList>
            <consortium name="US DOE Joint Genome Institute (JGI-PGF)"/>
            <person name="Walter F."/>
            <person name="Albersmeier A."/>
            <person name="Kalinowski J."/>
            <person name="Ruckert C."/>
        </authorList>
    </citation>
    <scope>NUCLEOTIDE SEQUENCE</scope>
    <source>
        <strain evidence="16">KCTC 12870</strain>
    </source>
</reference>
<evidence type="ECO:0000256" key="15">
    <source>
        <dbReference type="SAM" id="SignalP"/>
    </source>
</evidence>
<feature type="chain" id="PRO_5035310196" description="Undecaprenyl-diphosphatase" evidence="15">
    <location>
        <begin position="20"/>
        <end position="329"/>
    </location>
</feature>
<comment type="similarity">
    <text evidence="2 14">Belongs to the UppP family.</text>
</comment>
<evidence type="ECO:0000256" key="10">
    <source>
        <dbReference type="ARBA" id="ARBA00023251"/>
    </source>
</evidence>
<feature type="signal peptide" evidence="15">
    <location>
        <begin position="1"/>
        <end position="19"/>
    </location>
</feature>
<feature type="transmembrane region" description="Helical" evidence="14">
    <location>
        <begin position="169"/>
        <end position="187"/>
    </location>
</feature>
<proteinExistence type="inferred from homology"/>
<evidence type="ECO:0000256" key="2">
    <source>
        <dbReference type="ARBA" id="ARBA00010621"/>
    </source>
</evidence>
<evidence type="ECO:0000256" key="9">
    <source>
        <dbReference type="ARBA" id="ARBA00023136"/>
    </source>
</evidence>
<protein>
    <recommendedName>
        <fullName evidence="4 14">Undecaprenyl-diphosphatase</fullName>
        <ecNumber evidence="3 14">3.6.1.27</ecNumber>
    </recommendedName>
    <alternativeName>
        <fullName evidence="12 14">Bacitracin resistance protein</fullName>
    </alternativeName>
    <alternativeName>
        <fullName evidence="11 14">Undecaprenyl pyrophosphate phosphatase</fullName>
    </alternativeName>
</protein>
<dbReference type="Proteomes" id="UP000642829">
    <property type="component" value="Unassembled WGS sequence"/>
</dbReference>
<evidence type="ECO:0000313" key="17">
    <source>
        <dbReference type="Proteomes" id="UP000642829"/>
    </source>
</evidence>
<dbReference type="RefSeq" id="WP_200163247.1">
    <property type="nucleotide sequence ID" value="NZ_BMXG01000021.1"/>
</dbReference>
<keyword evidence="15" id="KW-0732">Signal</keyword>
<keyword evidence="14" id="KW-0961">Cell wall biogenesis/degradation</keyword>
<dbReference type="Pfam" id="PF02673">
    <property type="entry name" value="BacA"/>
    <property type="match status" value="1"/>
</dbReference>
<comment type="caution">
    <text evidence="16">The sequence shown here is derived from an EMBL/GenBank/DDBJ whole genome shotgun (WGS) entry which is preliminary data.</text>
</comment>
<keyword evidence="14" id="KW-0133">Cell shape</keyword>
<dbReference type="GO" id="GO:0009252">
    <property type="term" value="P:peptidoglycan biosynthetic process"/>
    <property type="evidence" value="ECO:0007669"/>
    <property type="project" value="UniProtKB-KW"/>
</dbReference>
<evidence type="ECO:0000256" key="8">
    <source>
        <dbReference type="ARBA" id="ARBA00022989"/>
    </source>
</evidence>
<dbReference type="GO" id="GO:0008360">
    <property type="term" value="P:regulation of cell shape"/>
    <property type="evidence" value="ECO:0007669"/>
    <property type="project" value="UniProtKB-KW"/>
</dbReference>
<evidence type="ECO:0000256" key="1">
    <source>
        <dbReference type="ARBA" id="ARBA00004651"/>
    </source>
</evidence>
<dbReference type="HAMAP" id="MF_01006">
    <property type="entry name" value="Undec_diphosphatase"/>
    <property type="match status" value="1"/>
</dbReference>
<evidence type="ECO:0000256" key="5">
    <source>
        <dbReference type="ARBA" id="ARBA00022475"/>
    </source>
</evidence>
<keyword evidence="10 14" id="KW-0046">Antibiotic resistance</keyword>
<evidence type="ECO:0000256" key="6">
    <source>
        <dbReference type="ARBA" id="ARBA00022692"/>
    </source>
</evidence>
<evidence type="ECO:0000256" key="7">
    <source>
        <dbReference type="ARBA" id="ARBA00022801"/>
    </source>
</evidence>
<keyword evidence="17" id="KW-1185">Reference proteome</keyword>
<name>A0A8J3DDD9_9BACT</name>
<dbReference type="EMBL" id="BMXG01000021">
    <property type="protein sequence ID" value="GHC09451.1"/>
    <property type="molecule type" value="Genomic_DNA"/>
</dbReference>
<dbReference type="GO" id="GO:0050380">
    <property type="term" value="F:undecaprenyl-diphosphatase activity"/>
    <property type="evidence" value="ECO:0007669"/>
    <property type="project" value="UniProtKB-UniRule"/>
</dbReference>
<comment type="subcellular location">
    <subcellularLocation>
        <location evidence="1 14">Cell membrane</location>
        <topology evidence="1 14">Multi-pass membrane protein</topology>
    </subcellularLocation>
</comment>
<evidence type="ECO:0000256" key="4">
    <source>
        <dbReference type="ARBA" id="ARBA00021581"/>
    </source>
</evidence>
<evidence type="ECO:0000313" key="16">
    <source>
        <dbReference type="EMBL" id="GHC09451.1"/>
    </source>
</evidence>
<evidence type="ECO:0000256" key="11">
    <source>
        <dbReference type="ARBA" id="ARBA00032707"/>
    </source>
</evidence>
<gene>
    <name evidence="16" type="primary">upk2</name>
    <name evidence="14" type="synonym">uppP</name>
    <name evidence="16" type="ORF">GCM10007047_28350</name>
</gene>
<feature type="transmembrane region" description="Helical" evidence="14">
    <location>
        <begin position="249"/>
        <end position="267"/>
    </location>
</feature>
<dbReference type="GO" id="GO:0071555">
    <property type="term" value="P:cell wall organization"/>
    <property type="evidence" value="ECO:0007669"/>
    <property type="project" value="UniProtKB-KW"/>
</dbReference>
<dbReference type="GO" id="GO:0046677">
    <property type="term" value="P:response to antibiotic"/>
    <property type="evidence" value="ECO:0007669"/>
    <property type="project" value="UniProtKB-UniRule"/>
</dbReference>